<evidence type="ECO:0000256" key="2">
    <source>
        <dbReference type="ARBA" id="ARBA00038334"/>
    </source>
</evidence>
<dbReference type="AlphaFoldDB" id="B9RT85"/>
<accession>B9RT85</accession>
<proteinExistence type="inferred from homology"/>
<dbReference type="eggNOG" id="KOG4178">
    <property type="taxonomic scope" value="Eukaryota"/>
</dbReference>
<keyword evidence="4" id="KW-1185">Reference proteome</keyword>
<evidence type="ECO:0000313" key="3">
    <source>
        <dbReference type="EMBL" id="EEF45568.1"/>
    </source>
</evidence>
<dbReference type="EMBL" id="EQ973812">
    <property type="protein sequence ID" value="EEF45568.1"/>
    <property type="molecule type" value="Genomic_DNA"/>
</dbReference>
<sequence>MRVPDITASGSSFFTKRNWELLAPWTGAQVKVPTRFIVGDQDLVYNSLCNKDYIEKGGFKRDVPTLQEVVVMEGVAHFLNQEKPDEISKHIANFIQKF</sequence>
<dbReference type="Gene3D" id="3.40.50.1820">
    <property type="entry name" value="alpha/beta hydrolase"/>
    <property type="match status" value="1"/>
</dbReference>
<gene>
    <name evidence="3" type="ORF">RCOM_0682000</name>
</gene>
<comment type="similarity">
    <text evidence="2">Belongs to the AB hydrolase superfamily. Epoxide hydrolase family.</text>
</comment>
<evidence type="ECO:0000313" key="4">
    <source>
        <dbReference type="Proteomes" id="UP000008311"/>
    </source>
</evidence>
<keyword evidence="1 3" id="KW-0378">Hydrolase</keyword>
<reference evidence="4" key="1">
    <citation type="journal article" date="2010" name="Nat. Biotechnol.">
        <title>Draft genome sequence of the oilseed species Ricinus communis.</title>
        <authorList>
            <person name="Chan A.P."/>
            <person name="Crabtree J."/>
            <person name="Zhao Q."/>
            <person name="Lorenzi H."/>
            <person name="Orvis J."/>
            <person name="Puiu D."/>
            <person name="Melake-Berhan A."/>
            <person name="Jones K.M."/>
            <person name="Redman J."/>
            <person name="Chen G."/>
            <person name="Cahoon E.B."/>
            <person name="Gedil M."/>
            <person name="Stanke M."/>
            <person name="Haas B.J."/>
            <person name="Wortman J.R."/>
            <person name="Fraser-Liggett C.M."/>
            <person name="Ravel J."/>
            <person name="Rabinowicz P.D."/>
        </authorList>
    </citation>
    <scope>NUCLEOTIDE SEQUENCE [LARGE SCALE GENOMIC DNA]</scope>
    <source>
        <strain evidence="4">cv. Hale</strain>
    </source>
</reference>
<organism evidence="3 4">
    <name type="scientific">Ricinus communis</name>
    <name type="common">Castor bean</name>
    <dbReference type="NCBI Taxonomy" id="3988"/>
    <lineage>
        <taxon>Eukaryota</taxon>
        <taxon>Viridiplantae</taxon>
        <taxon>Streptophyta</taxon>
        <taxon>Embryophyta</taxon>
        <taxon>Tracheophyta</taxon>
        <taxon>Spermatophyta</taxon>
        <taxon>Magnoliopsida</taxon>
        <taxon>eudicotyledons</taxon>
        <taxon>Gunneridae</taxon>
        <taxon>Pentapetalae</taxon>
        <taxon>rosids</taxon>
        <taxon>fabids</taxon>
        <taxon>Malpighiales</taxon>
        <taxon>Euphorbiaceae</taxon>
        <taxon>Acalyphoideae</taxon>
        <taxon>Acalypheae</taxon>
        <taxon>Ricinus</taxon>
    </lineage>
</organism>
<dbReference type="Proteomes" id="UP000008311">
    <property type="component" value="Unassembled WGS sequence"/>
</dbReference>
<dbReference type="PANTHER" id="PTHR43329">
    <property type="entry name" value="EPOXIDE HYDROLASE"/>
    <property type="match status" value="1"/>
</dbReference>
<dbReference type="InParanoid" id="B9RT85"/>
<evidence type="ECO:0000256" key="1">
    <source>
        <dbReference type="ARBA" id="ARBA00022801"/>
    </source>
</evidence>
<dbReference type="InterPro" id="IPR000639">
    <property type="entry name" value="Epox_hydrolase-like"/>
</dbReference>
<dbReference type="STRING" id="3988.B9RT85"/>
<dbReference type="InterPro" id="IPR029058">
    <property type="entry name" value="AB_hydrolase_fold"/>
</dbReference>
<dbReference type="SUPFAM" id="SSF53474">
    <property type="entry name" value="alpha/beta-Hydrolases"/>
    <property type="match status" value="1"/>
</dbReference>
<protein>
    <submittedName>
        <fullName evidence="3">Epoxide hydrolase, putative</fullName>
    </submittedName>
</protein>
<name>B9RT85_RICCO</name>
<dbReference type="PRINTS" id="PR00412">
    <property type="entry name" value="EPOXHYDRLASE"/>
</dbReference>
<dbReference type="GO" id="GO:0016787">
    <property type="term" value="F:hydrolase activity"/>
    <property type="evidence" value="ECO:0007669"/>
    <property type="project" value="UniProtKB-KW"/>
</dbReference>